<evidence type="ECO:0000259" key="4">
    <source>
        <dbReference type="Pfam" id="PF20160"/>
    </source>
</evidence>
<evidence type="ECO:0000256" key="3">
    <source>
        <dbReference type="ARBA" id="ARBA00022821"/>
    </source>
</evidence>
<feature type="non-terminal residue" evidence="6">
    <location>
        <position position="609"/>
    </location>
</feature>
<feature type="domain" description="Disease resistance protein RPS4B/Roq1-like leucine-rich repeats" evidence="5">
    <location>
        <begin position="142"/>
        <end position="224"/>
    </location>
</feature>
<dbReference type="OrthoDB" id="1165477at2759"/>
<dbReference type="EMBL" id="JXTC01000866">
    <property type="protein sequence ID" value="PON35756.1"/>
    <property type="molecule type" value="Genomic_DNA"/>
</dbReference>
<dbReference type="STRING" id="63057.A0A2P5AGT4"/>
<keyword evidence="3" id="KW-0611">Plant defense</keyword>
<evidence type="ECO:0000313" key="7">
    <source>
        <dbReference type="Proteomes" id="UP000237000"/>
    </source>
</evidence>
<feature type="domain" description="C-JID" evidence="4">
    <location>
        <begin position="393"/>
        <end position="546"/>
    </location>
</feature>
<evidence type="ECO:0000256" key="1">
    <source>
        <dbReference type="ARBA" id="ARBA00022614"/>
    </source>
</evidence>
<dbReference type="Pfam" id="PF23286">
    <property type="entry name" value="LRR_13"/>
    <property type="match status" value="1"/>
</dbReference>
<protein>
    <submittedName>
        <fullName evidence="6">Leucine-rich repeat</fullName>
    </submittedName>
</protein>
<dbReference type="Pfam" id="PF20160">
    <property type="entry name" value="C-JID"/>
    <property type="match status" value="1"/>
</dbReference>
<name>A0A2P5AGT4_TREOI</name>
<keyword evidence="1" id="KW-0433">Leucine-rich repeat</keyword>
<dbReference type="Proteomes" id="UP000237000">
    <property type="component" value="Unassembled WGS sequence"/>
</dbReference>
<reference evidence="7" key="1">
    <citation type="submission" date="2016-06" db="EMBL/GenBank/DDBJ databases">
        <title>Parallel loss of symbiosis genes in relatives of nitrogen-fixing non-legume Parasponia.</title>
        <authorList>
            <person name="Van Velzen R."/>
            <person name="Holmer R."/>
            <person name="Bu F."/>
            <person name="Rutten L."/>
            <person name="Van Zeijl A."/>
            <person name="Liu W."/>
            <person name="Santuari L."/>
            <person name="Cao Q."/>
            <person name="Sharma T."/>
            <person name="Shen D."/>
            <person name="Roswanjaya Y."/>
            <person name="Wardhani T."/>
            <person name="Kalhor M.S."/>
            <person name="Jansen J."/>
            <person name="Van den Hoogen J."/>
            <person name="Gungor B."/>
            <person name="Hartog M."/>
            <person name="Hontelez J."/>
            <person name="Verver J."/>
            <person name="Yang W.-C."/>
            <person name="Schijlen E."/>
            <person name="Repin R."/>
            <person name="Schilthuizen M."/>
            <person name="Schranz E."/>
            <person name="Heidstra R."/>
            <person name="Miyata K."/>
            <person name="Fedorova E."/>
            <person name="Kohlen W."/>
            <person name="Bisseling T."/>
            <person name="Smit S."/>
            <person name="Geurts R."/>
        </authorList>
    </citation>
    <scope>NUCLEOTIDE SEQUENCE [LARGE SCALE GENOMIC DNA]</scope>
    <source>
        <strain evidence="7">cv. RG33-2</strain>
    </source>
</reference>
<comment type="caution">
    <text evidence="6">The sequence shown here is derived from an EMBL/GenBank/DDBJ whole genome shotgun (WGS) entry which is preliminary data.</text>
</comment>
<dbReference type="InterPro" id="IPR058546">
    <property type="entry name" value="RPS4B/Roq1-like_LRR"/>
</dbReference>
<dbReference type="InParanoid" id="A0A2P5AGT4"/>
<dbReference type="InterPro" id="IPR001611">
    <property type="entry name" value="Leu-rich_rpt"/>
</dbReference>
<dbReference type="InterPro" id="IPR011713">
    <property type="entry name" value="Leu-rich_rpt_3"/>
</dbReference>
<proteinExistence type="predicted"/>
<dbReference type="PANTHER" id="PTHR47186">
    <property type="entry name" value="LEUCINE-RICH REPEAT-CONTAINING PROTEIN 57"/>
    <property type="match status" value="1"/>
</dbReference>
<dbReference type="AlphaFoldDB" id="A0A2P5AGT4"/>
<gene>
    <name evidence="6" type="ORF">TorRG33x02_350730</name>
</gene>
<evidence type="ECO:0000256" key="2">
    <source>
        <dbReference type="ARBA" id="ARBA00022737"/>
    </source>
</evidence>
<dbReference type="SUPFAM" id="SSF52058">
    <property type="entry name" value="L domain-like"/>
    <property type="match status" value="1"/>
</dbReference>
<evidence type="ECO:0000259" key="5">
    <source>
        <dbReference type="Pfam" id="PF23286"/>
    </source>
</evidence>
<dbReference type="InterPro" id="IPR045344">
    <property type="entry name" value="C-JID"/>
</dbReference>
<dbReference type="InterPro" id="IPR032675">
    <property type="entry name" value="LRR_dom_sf"/>
</dbReference>
<evidence type="ECO:0000313" key="6">
    <source>
        <dbReference type="EMBL" id="PON35756.1"/>
    </source>
</evidence>
<keyword evidence="2" id="KW-0677">Repeat</keyword>
<dbReference type="PANTHER" id="PTHR47186:SF3">
    <property type="entry name" value="OS09G0267800 PROTEIN"/>
    <property type="match status" value="1"/>
</dbReference>
<accession>A0A2P5AGT4</accession>
<dbReference type="Pfam" id="PF00560">
    <property type="entry name" value="LRR_1"/>
    <property type="match status" value="1"/>
</dbReference>
<sequence length="609" mass="69101">MASNFEPQNLVKLDMCSSKIKELWNGVKHLGNMKDIDLSFCEELSKLPDLSQAPKLENMNLRGCKNLHRLPNLSTSIKYLTLRRSGIETFPSSFGSLENLVNLDLRVCDRLKSLPKLPRNIKTLSLLTCRRLESLPSNIWKLKSLKMLNLYNCSRLKILPEISEVVEHVKSLYLDGTGIQELPSSIEKLTGLRYLDLNWCENLEFDPKSLCALSDLSRLSLGGLQLGCFPSMLLDFHSLTSLELGYCSIPEIPDWLGSLSSLTKIDLRGNNFERIPPCVRQLFNLKYLNVSRCKNLRHMLELQSSIENVEATECTSLETVDTASKVINELARPNWIEDEVGFLFFNCWNMDQSAQDNILINFVSQVRHISTAENDQRSSDSLTEFTTVRTCYPGNRIPKWFNNQCEGSTATINLTPNWLNKKFLGFATSVSLEFDDCFKFNYLDIDITIHFKANYGEEDKHCDFRVYFITDVVEPMEKESLIISSDHVFICYPHAPSKFNDINPDAVEASFDFSCHLHSGRRPESKMVPIKAKMCGIRMIYLQEAEEEGPSQEDSIITQDFCSAIVSCSKEIVPSGCPISELLEEPELIVTNHPEPSGTETICSDAEES</sequence>
<dbReference type="Gene3D" id="3.80.10.10">
    <property type="entry name" value="Ribonuclease Inhibitor"/>
    <property type="match status" value="2"/>
</dbReference>
<organism evidence="6 7">
    <name type="scientific">Trema orientale</name>
    <name type="common">Charcoal tree</name>
    <name type="synonym">Celtis orientalis</name>
    <dbReference type="NCBI Taxonomy" id="63057"/>
    <lineage>
        <taxon>Eukaryota</taxon>
        <taxon>Viridiplantae</taxon>
        <taxon>Streptophyta</taxon>
        <taxon>Embryophyta</taxon>
        <taxon>Tracheophyta</taxon>
        <taxon>Spermatophyta</taxon>
        <taxon>Magnoliopsida</taxon>
        <taxon>eudicotyledons</taxon>
        <taxon>Gunneridae</taxon>
        <taxon>Pentapetalae</taxon>
        <taxon>rosids</taxon>
        <taxon>fabids</taxon>
        <taxon>Rosales</taxon>
        <taxon>Cannabaceae</taxon>
        <taxon>Trema</taxon>
    </lineage>
</organism>
<keyword evidence="7" id="KW-1185">Reference proteome</keyword>
<dbReference type="Pfam" id="PF07725">
    <property type="entry name" value="LRR_3"/>
    <property type="match status" value="1"/>
</dbReference>